<comment type="subunit">
    <text evidence="8">Component of a pre-mRNA cleavage factor complex. Interacts directly with PCF11.</text>
</comment>
<dbReference type="GO" id="GO:0051731">
    <property type="term" value="F:polynucleotide 5'-hydroxyl-kinase activity"/>
    <property type="evidence" value="ECO:0007669"/>
    <property type="project" value="InterPro"/>
</dbReference>
<evidence type="ECO:0000259" key="12">
    <source>
        <dbReference type="Pfam" id="PF16575"/>
    </source>
</evidence>
<evidence type="ECO:0000256" key="9">
    <source>
        <dbReference type="SAM" id="MobiDB-lite"/>
    </source>
</evidence>
<comment type="caution">
    <text evidence="13">The sequence shown here is derived from an EMBL/GenBank/DDBJ whole genome shotgun (WGS) entry which is preliminary data.</text>
</comment>
<dbReference type="EMBL" id="SDIL01000021">
    <property type="protein sequence ID" value="RXK40257.1"/>
    <property type="molecule type" value="Genomic_DNA"/>
</dbReference>
<dbReference type="GO" id="GO:0005524">
    <property type="term" value="F:ATP binding"/>
    <property type="evidence" value="ECO:0007669"/>
    <property type="project" value="UniProtKB-UniRule"/>
</dbReference>
<feature type="domain" description="Clp1 N-terminal" evidence="11">
    <location>
        <begin position="8"/>
        <end position="96"/>
    </location>
</feature>
<keyword evidence="5 8" id="KW-0547">Nucleotide-binding</keyword>
<accession>A0A4V1M4G2</accession>
<reference evidence="13 14" key="1">
    <citation type="submission" date="2016-06" db="EMBL/GenBank/DDBJ databases">
        <title>Evolution of pathogenesis and genome organization in the Tremellales.</title>
        <authorList>
            <person name="Cuomo C."/>
            <person name="Litvintseva A."/>
            <person name="Heitman J."/>
            <person name="Chen Y."/>
            <person name="Sun S."/>
            <person name="Springer D."/>
            <person name="Dromer F."/>
            <person name="Young S."/>
            <person name="Zeng Q."/>
            <person name="Chapman S."/>
            <person name="Gujja S."/>
            <person name="Saif S."/>
            <person name="Birren B."/>
        </authorList>
    </citation>
    <scope>NUCLEOTIDE SEQUENCE [LARGE SCALE GENOMIC DNA]</scope>
    <source>
        <strain evidence="13 14">ATCC 28783</strain>
    </source>
</reference>
<evidence type="ECO:0000256" key="3">
    <source>
        <dbReference type="ARBA" id="ARBA00019824"/>
    </source>
</evidence>
<dbReference type="Pfam" id="PF06807">
    <property type="entry name" value="Clp1"/>
    <property type="match status" value="1"/>
</dbReference>
<dbReference type="SUPFAM" id="SSF52540">
    <property type="entry name" value="P-loop containing nucleoside triphosphate hydrolases"/>
    <property type="match status" value="1"/>
</dbReference>
<sequence length="514" mass="55887">MEYEALDIDPGVEWRFELEADEEMAVRVASGSVSINAEELPPSTWYPIHKLTKSAIYAHEPAQIEVSSLPASHYASSSTNQSQILSLHLALEQRRILAKRVSDGTIGPRVMLVGPTSSGKTTVAKNLVNLALSAGMGWTPCVVGLDPSSPANLIPGSISLSLPSHPLPTHHVAHPFGSSPTSLPSSTLAADVSTVGWWYGHTEPSTKGSDIWKKLVSAMGERWKERCAKDPIAAASGLIMDTPSAFTNPTLGTKKDDPKARYALVLQAIQTFDIDVIVVIGHEKLTIDLLRLLPSSIKVLRLPKSGGVVDNDDTYRELVHAFQVRCYFYGEPPISKTIQALRGESVPRELGLTPYSFQIGWETLIVLRVGEEHSAPSSALPLGSSRMLSPTRLTRVDPSGPAHTVRLLNTVLAIVAIRPDDRIPKPTSVNKSAPTIIKSPKKEEGDDGEEEEKEEDDLDDVPYKEEVGWREVLGFVVITNIDSQRRKYTLLSPTPGKLPSTVAIAGSVEWVDSE</sequence>
<evidence type="ECO:0000259" key="10">
    <source>
        <dbReference type="Pfam" id="PF06807"/>
    </source>
</evidence>
<keyword evidence="14" id="KW-1185">Reference proteome</keyword>
<dbReference type="PANTHER" id="PTHR12755:SF6">
    <property type="entry name" value="POLYRIBONUCLEOTIDE 5'-HYDROXYL-KINASE CLP1"/>
    <property type="match status" value="1"/>
</dbReference>
<dbReference type="Gene3D" id="2.60.120.1030">
    <property type="entry name" value="Clp1, DNA binding domain"/>
    <property type="match status" value="1"/>
</dbReference>
<feature type="compositionally biased region" description="Acidic residues" evidence="9">
    <location>
        <begin position="445"/>
        <end position="460"/>
    </location>
</feature>
<evidence type="ECO:0000313" key="13">
    <source>
        <dbReference type="EMBL" id="RXK40257.1"/>
    </source>
</evidence>
<organism evidence="13 14">
    <name type="scientific">Tremella mesenterica</name>
    <name type="common">Jelly fungus</name>
    <dbReference type="NCBI Taxonomy" id="5217"/>
    <lineage>
        <taxon>Eukaryota</taxon>
        <taxon>Fungi</taxon>
        <taxon>Dikarya</taxon>
        <taxon>Basidiomycota</taxon>
        <taxon>Agaricomycotina</taxon>
        <taxon>Tremellomycetes</taxon>
        <taxon>Tremellales</taxon>
        <taxon>Tremellaceae</taxon>
        <taxon>Tremella</taxon>
    </lineage>
</organism>
<evidence type="ECO:0000259" key="11">
    <source>
        <dbReference type="Pfam" id="PF16573"/>
    </source>
</evidence>
<evidence type="ECO:0000256" key="8">
    <source>
        <dbReference type="HAMAP-Rule" id="MF_03035"/>
    </source>
</evidence>
<dbReference type="InterPro" id="IPR032319">
    <property type="entry name" value="CLP1_P"/>
</dbReference>
<keyword evidence="4 8" id="KW-0507">mRNA processing</keyword>
<feature type="binding site" evidence="8">
    <location>
        <begin position="117"/>
        <end position="122"/>
    </location>
    <ligand>
        <name>ATP</name>
        <dbReference type="ChEBI" id="CHEBI:30616"/>
    </ligand>
</feature>
<gene>
    <name evidence="8" type="primary">CLP1</name>
    <name evidence="13" type="ORF">M231_02531</name>
</gene>
<dbReference type="InterPro" id="IPR028606">
    <property type="entry name" value="Clp1"/>
</dbReference>
<dbReference type="Gene3D" id="3.40.50.300">
    <property type="entry name" value="P-loop containing nucleotide triphosphate hydrolases"/>
    <property type="match status" value="1"/>
</dbReference>
<evidence type="ECO:0000256" key="5">
    <source>
        <dbReference type="ARBA" id="ARBA00022741"/>
    </source>
</evidence>
<dbReference type="GO" id="GO:0006388">
    <property type="term" value="P:tRNA splicing, via endonucleolytic cleavage and ligation"/>
    <property type="evidence" value="ECO:0007669"/>
    <property type="project" value="TreeGrafter"/>
</dbReference>
<dbReference type="InterPro" id="IPR038238">
    <property type="entry name" value="Clp1_C_sf"/>
</dbReference>
<comment type="similarity">
    <text evidence="8">Belongs to the Clp1 family. Clp1 subfamily.</text>
</comment>
<keyword evidence="7 8" id="KW-0539">Nucleus</keyword>
<dbReference type="Pfam" id="PF16575">
    <property type="entry name" value="CLP1_P"/>
    <property type="match status" value="1"/>
</dbReference>
<feature type="region of interest" description="Disordered" evidence="9">
    <location>
        <begin position="423"/>
        <end position="462"/>
    </location>
</feature>
<dbReference type="Proteomes" id="UP000289152">
    <property type="component" value="Unassembled WGS sequence"/>
</dbReference>
<evidence type="ECO:0000256" key="2">
    <source>
        <dbReference type="ARBA" id="ARBA00018706"/>
    </source>
</evidence>
<dbReference type="OMA" id="VQYVNCH"/>
<dbReference type="InterPro" id="IPR027417">
    <property type="entry name" value="P-loop_NTPase"/>
</dbReference>
<dbReference type="HAMAP" id="MF_03035">
    <property type="entry name" value="Clp1"/>
    <property type="match status" value="1"/>
</dbReference>
<keyword evidence="6 8" id="KW-0067">ATP-binding</keyword>
<dbReference type="AlphaFoldDB" id="A0A4V1M4G2"/>
<dbReference type="Gene3D" id="2.40.30.330">
    <property type="entry name" value="Pre-mRNA cleavage complex subunit Clp1, C-terminal domain"/>
    <property type="match status" value="1"/>
</dbReference>
<dbReference type="GO" id="GO:0031124">
    <property type="term" value="P:mRNA 3'-end processing"/>
    <property type="evidence" value="ECO:0007669"/>
    <property type="project" value="UniProtKB-UniRule"/>
</dbReference>
<dbReference type="PANTHER" id="PTHR12755">
    <property type="entry name" value="CLEAVAGE/POLYADENYLATION FACTOR IA SUBUNIT CLP1P"/>
    <property type="match status" value="1"/>
</dbReference>
<evidence type="ECO:0000256" key="6">
    <source>
        <dbReference type="ARBA" id="ARBA00022840"/>
    </source>
</evidence>
<dbReference type="InterPro" id="IPR045116">
    <property type="entry name" value="Clp1/Grc3"/>
</dbReference>
<dbReference type="STRING" id="5217.A0A4V1M4G2"/>
<dbReference type="VEuPathDB" id="FungiDB:TREMEDRAFT_45306"/>
<evidence type="ECO:0000256" key="7">
    <source>
        <dbReference type="ARBA" id="ARBA00023242"/>
    </source>
</evidence>
<dbReference type="OrthoDB" id="258143at2759"/>
<protein>
    <recommendedName>
        <fullName evidence="3">Polynucleotide 5'-hydroxyl-kinase GRC3</fullName>
    </recommendedName>
    <alternativeName>
        <fullName evidence="2">Polynucleotide 5'-hydroxyl-kinase grc3</fullName>
    </alternativeName>
</protein>
<dbReference type="Pfam" id="PF16573">
    <property type="entry name" value="CLP1_N"/>
    <property type="match status" value="1"/>
</dbReference>
<feature type="binding site" evidence="8">
    <location>
        <position position="13"/>
    </location>
    <ligand>
        <name>ATP</name>
        <dbReference type="ChEBI" id="CHEBI:30616"/>
    </ligand>
</feature>
<comment type="subcellular location">
    <subcellularLocation>
        <location evidence="1 8">Nucleus</location>
    </subcellularLocation>
</comment>
<feature type="domain" description="Clp1 C-terminal" evidence="10">
    <location>
        <begin position="352"/>
        <end position="512"/>
    </location>
</feature>
<dbReference type="InterPro" id="IPR010655">
    <property type="entry name" value="Clp1_C"/>
</dbReference>
<name>A0A4V1M4G2_TREME</name>
<proteinExistence type="inferred from homology"/>
<dbReference type="InterPro" id="IPR032324">
    <property type="entry name" value="Clp1_N"/>
</dbReference>
<evidence type="ECO:0000256" key="1">
    <source>
        <dbReference type="ARBA" id="ARBA00004123"/>
    </source>
</evidence>
<feature type="domain" description="Clp1 P-loop" evidence="12">
    <location>
        <begin position="114"/>
        <end position="330"/>
    </location>
</feature>
<feature type="binding site" evidence="8">
    <location>
        <position position="53"/>
    </location>
    <ligand>
        <name>ATP</name>
        <dbReference type="ChEBI" id="CHEBI:30616"/>
    </ligand>
</feature>
<dbReference type="GO" id="GO:0005849">
    <property type="term" value="C:mRNA cleavage factor complex"/>
    <property type="evidence" value="ECO:0007669"/>
    <property type="project" value="UniProtKB-UniRule"/>
</dbReference>
<dbReference type="InParanoid" id="A0A4V1M4G2"/>
<evidence type="ECO:0000313" key="14">
    <source>
        <dbReference type="Proteomes" id="UP000289152"/>
    </source>
</evidence>
<comment type="function">
    <text evidence="8">Required for endonucleolytic cleavage during polyadenylation-dependent pre-mRNA 3'-end formation.</text>
</comment>
<evidence type="ECO:0000256" key="4">
    <source>
        <dbReference type="ARBA" id="ARBA00022664"/>
    </source>
</evidence>
<dbReference type="FunCoup" id="A0A4V1M4G2">
    <property type="interactions" value="522"/>
</dbReference>
<dbReference type="InterPro" id="IPR038239">
    <property type="entry name" value="Clp1_N_sf"/>
</dbReference>